<accession>A0A850EVV7</accession>
<name>A0A850EVV7_9BACL</name>
<evidence type="ECO:0000313" key="2">
    <source>
        <dbReference type="Proteomes" id="UP000564806"/>
    </source>
</evidence>
<protein>
    <submittedName>
        <fullName evidence="1">Uncharacterized protein</fullName>
    </submittedName>
</protein>
<dbReference type="AlphaFoldDB" id="A0A850EVV7"/>
<reference evidence="1" key="1">
    <citation type="submission" date="2020-06" db="EMBL/GenBank/DDBJ databases">
        <title>Paenibacillus sp. nov., isolated from soil.</title>
        <authorList>
            <person name="Seo Y.L."/>
        </authorList>
    </citation>
    <scope>NUCLEOTIDE SEQUENCE [LARGE SCALE GENOMIC DNA]</scope>
    <source>
        <strain evidence="1">JW14</strain>
    </source>
</reference>
<comment type="caution">
    <text evidence="1">The sequence shown here is derived from an EMBL/GenBank/DDBJ whole genome shotgun (WGS) entry which is preliminary data.</text>
</comment>
<keyword evidence="2" id="KW-1185">Reference proteome</keyword>
<evidence type="ECO:0000313" key="1">
    <source>
        <dbReference type="EMBL" id="NUU63789.1"/>
    </source>
</evidence>
<organism evidence="1 2">
    <name type="scientific">Paenibacillus agri</name>
    <dbReference type="NCBI Taxonomy" id="2744309"/>
    <lineage>
        <taxon>Bacteria</taxon>
        <taxon>Bacillati</taxon>
        <taxon>Bacillota</taxon>
        <taxon>Bacilli</taxon>
        <taxon>Bacillales</taxon>
        <taxon>Paenibacillaceae</taxon>
        <taxon>Paenibacillus</taxon>
    </lineage>
</organism>
<dbReference type="RefSeq" id="WP_175374172.1">
    <property type="nucleotide sequence ID" value="NZ_JABWCS010000220.1"/>
</dbReference>
<gene>
    <name evidence="1" type="ORF">HPT30_25890</name>
</gene>
<dbReference type="Proteomes" id="UP000564806">
    <property type="component" value="Unassembled WGS sequence"/>
</dbReference>
<proteinExistence type="predicted"/>
<dbReference type="EMBL" id="JABWCS010000220">
    <property type="protein sequence ID" value="NUU63789.1"/>
    <property type="molecule type" value="Genomic_DNA"/>
</dbReference>
<sequence>MKIEIGESLMLSWLKHAKNCQLVQLNWKPSVKSWDIHNEVIVESMMKESDQYFKDKYNLDLFKLNRSYSQLLQQAEIDTLGLEVGGAGRVQNIYGIDVAFHESGLNYGSNKEETISRVLKKMIRTSMAIHGYFDLNKGNIIFAAPKIASSIREPLHLYISELQELFRSKGLNFRFELLCNEEFKEKIFNVVTALSNSVSDTSELFMRSIQMYNLFAEEKQVSSLPKTTIKAKKVPADFKGAEIIKIGALVRSSFDRLIAEDLLTEQEVERLQRLDYAKRTFNITYPVLKRIDSASSMTEQQKVNGRPRFYAEPYTIYGTNYLLCNHWVEDLSRSYFEAWLRRIEEAT</sequence>